<reference evidence="2" key="2">
    <citation type="submission" date="2014-07" db="EMBL/GenBank/DDBJ databases">
        <authorList>
            <person name="Hull J."/>
        </authorList>
    </citation>
    <scope>NUCLEOTIDE SEQUENCE</scope>
</reference>
<feature type="region of interest" description="Disordered" evidence="1">
    <location>
        <begin position="250"/>
        <end position="269"/>
    </location>
</feature>
<gene>
    <name evidence="2" type="primary">Pnpla8</name>
    <name evidence="2" type="ORF">CM83_59660</name>
</gene>
<feature type="region of interest" description="Disordered" evidence="1">
    <location>
        <begin position="45"/>
        <end position="68"/>
    </location>
</feature>
<dbReference type="AlphaFoldDB" id="A0A0A9W806"/>
<feature type="compositionally biased region" description="Basic and acidic residues" evidence="1">
    <location>
        <begin position="202"/>
        <end position="216"/>
    </location>
</feature>
<name>A0A0A9W806_LYGHE</name>
<dbReference type="EMBL" id="GBHO01039032">
    <property type="protein sequence ID" value="JAG04572.1"/>
    <property type="molecule type" value="Transcribed_RNA"/>
</dbReference>
<evidence type="ECO:0000313" key="2">
    <source>
        <dbReference type="EMBL" id="JAG04572.1"/>
    </source>
</evidence>
<feature type="region of interest" description="Disordered" evidence="1">
    <location>
        <begin position="300"/>
        <end position="326"/>
    </location>
</feature>
<evidence type="ECO:0000256" key="1">
    <source>
        <dbReference type="SAM" id="MobiDB-lite"/>
    </source>
</evidence>
<organism evidence="2">
    <name type="scientific">Lygus hesperus</name>
    <name type="common">Western plant bug</name>
    <dbReference type="NCBI Taxonomy" id="30085"/>
    <lineage>
        <taxon>Eukaryota</taxon>
        <taxon>Metazoa</taxon>
        <taxon>Ecdysozoa</taxon>
        <taxon>Arthropoda</taxon>
        <taxon>Hexapoda</taxon>
        <taxon>Insecta</taxon>
        <taxon>Pterygota</taxon>
        <taxon>Neoptera</taxon>
        <taxon>Paraneoptera</taxon>
        <taxon>Hemiptera</taxon>
        <taxon>Heteroptera</taxon>
        <taxon>Panheteroptera</taxon>
        <taxon>Cimicomorpha</taxon>
        <taxon>Miridae</taxon>
        <taxon>Mirini</taxon>
        <taxon>Lygus</taxon>
    </lineage>
</organism>
<accession>A0A0A9W806</accession>
<feature type="compositionally biased region" description="Basic and acidic residues" evidence="1">
    <location>
        <begin position="230"/>
        <end position="241"/>
    </location>
</feature>
<protein>
    <submittedName>
        <fullName evidence="2">Calcium-independent phospholipase A2-gamma</fullName>
    </submittedName>
</protein>
<feature type="compositionally biased region" description="Basic and acidic residues" evidence="1">
    <location>
        <begin position="305"/>
        <end position="317"/>
    </location>
</feature>
<feature type="region of interest" description="Disordered" evidence="1">
    <location>
        <begin position="172"/>
        <end position="241"/>
    </location>
</feature>
<proteinExistence type="predicted"/>
<sequence length="326" mass="36644">MTRIKKNVPAPKEEKKLPRELQELTDWYTDHLRRFCICPGRKCQETPFEDSSTTRNDRKTSSPERNTPVPVCTKKDCVNVYKTDSDYSLEDSYIEVLKNLCGEDYLGTNKVTSKVEGPPRNAQDLSLILWKHHKSTAKPAITSRNSVKEPEDKKVLKEYPFFFPSKTSEKVEAPQSDVPSSVTENECKCVAPSPTKNAETQIGHEEQEKNAVKAESDDSIIGELNKVQSRRTDSSKEEKVLECSLPSRNLLNVKSTPGPQRKSESRKGAISVCTAQETLLVENTKRQSGVFEKGCQEGARARVGRAKEPLEIARQEKSPQAMEQAT</sequence>
<reference evidence="2" key="1">
    <citation type="journal article" date="2014" name="PLoS ONE">
        <title>Transcriptome-Based Identification of ABC Transporters in the Western Tarnished Plant Bug Lygus hesperus.</title>
        <authorList>
            <person name="Hull J.J."/>
            <person name="Chaney K."/>
            <person name="Geib S.M."/>
            <person name="Fabrick J.A."/>
            <person name="Brent C.S."/>
            <person name="Walsh D."/>
            <person name="Lavine L.C."/>
        </authorList>
    </citation>
    <scope>NUCLEOTIDE SEQUENCE</scope>
</reference>